<evidence type="ECO:0000259" key="6">
    <source>
        <dbReference type="Pfam" id="PF05182"/>
    </source>
</evidence>
<evidence type="ECO:0000313" key="7">
    <source>
        <dbReference type="EMBL" id="KIM32281.1"/>
    </source>
</evidence>
<feature type="compositionally biased region" description="Basic and acidic residues" evidence="5">
    <location>
        <begin position="50"/>
        <end position="62"/>
    </location>
</feature>
<reference evidence="7 8" key="1">
    <citation type="submission" date="2014-04" db="EMBL/GenBank/DDBJ databases">
        <authorList>
            <consortium name="DOE Joint Genome Institute"/>
            <person name="Kuo A."/>
            <person name="Zuccaro A."/>
            <person name="Kohler A."/>
            <person name="Nagy L.G."/>
            <person name="Floudas D."/>
            <person name="Copeland A."/>
            <person name="Barry K.W."/>
            <person name="Cichocki N."/>
            <person name="Veneault-Fourrey C."/>
            <person name="LaButti K."/>
            <person name="Lindquist E.A."/>
            <person name="Lipzen A."/>
            <person name="Lundell T."/>
            <person name="Morin E."/>
            <person name="Murat C."/>
            <person name="Sun H."/>
            <person name="Tunlid A."/>
            <person name="Henrissat B."/>
            <person name="Grigoriev I.V."/>
            <person name="Hibbett D.S."/>
            <person name="Martin F."/>
            <person name="Nordberg H.P."/>
            <person name="Cantor M.N."/>
            <person name="Hua S.X."/>
        </authorList>
    </citation>
    <scope>NUCLEOTIDE SEQUENCE [LARGE SCALE GENOMIC DNA]</scope>
    <source>
        <strain evidence="7 8">MAFF 305830</strain>
    </source>
</reference>
<dbReference type="HOGENOM" id="CLU_038604_0_0_1"/>
<keyword evidence="3" id="KW-0507">mRNA processing</keyword>
<dbReference type="PANTHER" id="PTHR13484:SF0">
    <property type="entry name" value="PRE-MRNA 3'-END-PROCESSING FACTOR FIP1"/>
    <property type="match status" value="1"/>
</dbReference>
<feature type="region of interest" description="Disordered" evidence="5">
    <location>
        <begin position="340"/>
        <end position="457"/>
    </location>
</feature>
<feature type="compositionally biased region" description="Basic and acidic residues" evidence="5">
    <location>
        <begin position="414"/>
        <end position="438"/>
    </location>
</feature>
<comment type="subcellular location">
    <subcellularLocation>
        <location evidence="1">Nucleus</location>
    </subcellularLocation>
</comment>
<proteinExistence type="inferred from homology"/>
<evidence type="ECO:0000256" key="3">
    <source>
        <dbReference type="ARBA" id="ARBA00022664"/>
    </source>
</evidence>
<organism evidence="7 8">
    <name type="scientific">Serendipita vermifera MAFF 305830</name>
    <dbReference type="NCBI Taxonomy" id="933852"/>
    <lineage>
        <taxon>Eukaryota</taxon>
        <taxon>Fungi</taxon>
        <taxon>Dikarya</taxon>
        <taxon>Basidiomycota</taxon>
        <taxon>Agaricomycotina</taxon>
        <taxon>Agaricomycetes</taxon>
        <taxon>Sebacinales</taxon>
        <taxon>Serendipitaceae</taxon>
        <taxon>Serendipita</taxon>
    </lineage>
</organism>
<dbReference type="InterPro" id="IPR007854">
    <property type="entry name" value="Fip1_dom"/>
</dbReference>
<dbReference type="InterPro" id="IPR051187">
    <property type="entry name" value="Pre-mRNA_3'-end_processing_reg"/>
</dbReference>
<feature type="region of interest" description="Disordered" evidence="5">
    <location>
        <begin position="1"/>
        <end position="104"/>
    </location>
</feature>
<evidence type="ECO:0000256" key="2">
    <source>
        <dbReference type="ARBA" id="ARBA00007459"/>
    </source>
</evidence>
<reference evidence="8" key="2">
    <citation type="submission" date="2015-01" db="EMBL/GenBank/DDBJ databases">
        <title>Evolutionary Origins and Diversification of the Mycorrhizal Mutualists.</title>
        <authorList>
            <consortium name="DOE Joint Genome Institute"/>
            <consortium name="Mycorrhizal Genomics Consortium"/>
            <person name="Kohler A."/>
            <person name="Kuo A."/>
            <person name="Nagy L.G."/>
            <person name="Floudas D."/>
            <person name="Copeland A."/>
            <person name="Barry K.W."/>
            <person name="Cichocki N."/>
            <person name="Veneault-Fourrey C."/>
            <person name="LaButti K."/>
            <person name="Lindquist E.A."/>
            <person name="Lipzen A."/>
            <person name="Lundell T."/>
            <person name="Morin E."/>
            <person name="Murat C."/>
            <person name="Riley R."/>
            <person name="Ohm R."/>
            <person name="Sun H."/>
            <person name="Tunlid A."/>
            <person name="Henrissat B."/>
            <person name="Grigoriev I.V."/>
            <person name="Hibbett D.S."/>
            <person name="Martin F."/>
        </authorList>
    </citation>
    <scope>NUCLEOTIDE SEQUENCE [LARGE SCALE GENOMIC DNA]</scope>
    <source>
        <strain evidence="8">MAFF 305830</strain>
    </source>
</reference>
<name>A0A0C3BLE1_SERVB</name>
<feature type="domain" description="Pre-mRNA polyadenylation factor Fip1" evidence="6">
    <location>
        <begin position="129"/>
        <end position="169"/>
    </location>
</feature>
<dbReference type="OrthoDB" id="1917198at2759"/>
<feature type="compositionally biased region" description="Low complexity" evidence="5">
    <location>
        <begin position="65"/>
        <end position="85"/>
    </location>
</feature>
<evidence type="ECO:0000313" key="8">
    <source>
        <dbReference type="Proteomes" id="UP000054097"/>
    </source>
</evidence>
<accession>A0A0C3BLE1</accession>
<dbReference type="Proteomes" id="UP000054097">
    <property type="component" value="Unassembled WGS sequence"/>
</dbReference>
<evidence type="ECO:0000256" key="1">
    <source>
        <dbReference type="ARBA" id="ARBA00004123"/>
    </source>
</evidence>
<evidence type="ECO:0000256" key="4">
    <source>
        <dbReference type="ARBA" id="ARBA00023242"/>
    </source>
</evidence>
<feature type="compositionally biased region" description="Basic and acidic residues" evidence="5">
    <location>
        <begin position="445"/>
        <end position="457"/>
    </location>
</feature>
<comment type="similarity">
    <text evidence="2">Belongs to the FIP1 family.</text>
</comment>
<keyword evidence="4" id="KW-0539">Nucleus</keyword>
<dbReference type="GO" id="GO:0005847">
    <property type="term" value="C:mRNA cleavage and polyadenylation specificity factor complex"/>
    <property type="evidence" value="ECO:0007669"/>
    <property type="project" value="TreeGrafter"/>
</dbReference>
<sequence length="457" mass="48643">MDEEDSEEEIEIITDGPVQPVTRSSIDYRPRVPPSGSQSGPHGTLTTEYKPLERDATIKKLANEPPAQAPVAVAAPKPVQSAVVPETKPQAADEPQVDPSTLPVVTAPATAPKIELNKDGTMDGRSIYEVDIASLENKGWRRPGSDLSDWFNYGFDEISWEAYAVRRRDLGEMAPILKANVLSFSSMSEEQVLNLPNDLRGMVMMGSHMAANTMGNQNQGANMMGNAGGGGMHPDMMNTMGMMGNMPAGMGPNGPTGMNAPGPQMMMQGMNEGEGAPVGPNMMQGMEYPNNPMGNMGMDYLQEQMPPTAPQGGFPLENTPTVPAGPRGAAAFRGRGQPVVVPVAPRGRGAPAFRGRGRGGAFDVAPPTGPRAASPLPPNVPTGPRNQHRYKDRDTGAPTSEPLDYGGEAGGSGSKDRPLRDEFGRDIDRSSKDDDSKSSRKRRGSPPEDGGRSSKRR</sequence>
<dbReference type="STRING" id="933852.A0A0C3BLE1"/>
<feature type="compositionally biased region" description="Polar residues" evidence="5">
    <location>
        <begin position="35"/>
        <end position="47"/>
    </location>
</feature>
<dbReference type="GO" id="GO:0006397">
    <property type="term" value="P:mRNA processing"/>
    <property type="evidence" value="ECO:0007669"/>
    <property type="project" value="UniProtKB-KW"/>
</dbReference>
<dbReference type="EMBL" id="KN824280">
    <property type="protein sequence ID" value="KIM32281.1"/>
    <property type="molecule type" value="Genomic_DNA"/>
</dbReference>
<feature type="compositionally biased region" description="Low complexity" evidence="5">
    <location>
        <begin position="340"/>
        <end position="354"/>
    </location>
</feature>
<dbReference type="Pfam" id="PF05182">
    <property type="entry name" value="Fip1"/>
    <property type="match status" value="1"/>
</dbReference>
<dbReference type="AlphaFoldDB" id="A0A0C3BLE1"/>
<protein>
    <recommendedName>
        <fullName evidence="6">Pre-mRNA polyadenylation factor Fip1 domain-containing protein</fullName>
    </recommendedName>
</protein>
<dbReference type="PANTHER" id="PTHR13484">
    <property type="entry name" value="FIP1-LIKE 1 PROTEIN"/>
    <property type="match status" value="1"/>
</dbReference>
<gene>
    <name evidence="7" type="ORF">M408DRAFT_216256</name>
</gene>
<evidence type="ECO:0000256" key="5">
    <source>
        <dbReference type="SAM" id="MobiDB-lite"/>
    </source>
</evidence>
<keyword evidence="8" id="KW-1185">Reference proteome</keyword>
<feature type="compositionally biased region" description="Acidic residues" evidence="5">
    <location>
        <begin position="1"/>
        <end position="12"/>
    </location>
</feature>